<dbReference type="EMBL" id="KB202283">
    <property type="protein sequence ID" value="ESO91157.1"/>
    <property type="molecule type" value="Genomic_DNA"/>
</dbReference>
<gene>
    <name evidence="2" type="ORF">LOTGIDRAFT_153587</name>
</gene>
<evidence type="ECO:0000256" key="1">
    <source>
        <dbReference type="SAM" id="MobiDB-lite"/>
    </source>
</evidence>
<accession>V4A364</accession>
<dbReference type="OrthoDB" id="6262911at2759"/>
<feature type="region of interest" description="Disordered" evidence="1">
    <location>
        <begin position="73"/>
        <end position="122"/>
    </location>
</feature>
<dbReference type="GeneID" id="20236033"/>
<protein>
    <submittedName>
        <fullName evidence="2">Uncharacterized protein</fullName>
    </submittedName>
</protein>
<dbReference type="HOGENOM" id="CLU_850692_0_0_1"/>
<keyword evidence="3" id="KW-1185">Reference proteome</keyword>
<dbReference type="KEGG" id="lgi:LOTGIDRAFT_153587"/>
<feature type="compositionally biased region" description="Acidic residues" evidence="1">
    <location>
        <begin position="28"/>
        <end position="43"/>
    </location>
</feature>
<dbReference type="AlphaFoldDB" id="V4A364"/>
<reference evidence="2 3" key="1">
    <citation type="journal article" date="2013" name="Nature">
        <title>Insights into bilaterian evolution from three spiralian genomes.</title>
        <authorList>
            <person name="Simakov O."/>
            <person name="Marletaz F."/>
            <person name="Cho S.J."/>
            <person name="Edsinger-Gonzales E."/>
            <person name="Havlak P."/>
            <person name="Hellsten U."/>
            <person name="Kuo D.H."/>
            <person name="Larsson T."/>
            <person name="Lv J."/>
            <person name="Arendt D."/>
            <person name="Savage R."/>
            <person name="Osoegawa K."/>
            <person name="de Jong P."/>
            <person name="Grimwood J."/>
            <person name="Chapman J.A."/>
            <person name="Shapiro H."/>
            <person name="Aerts A."/>
            <person name="Otillar R.P."/>
            <person name="Terry A.Y."/>
            <person name="Boore J.L."/>
            <person name="Grigoriev I.V."/>
            <person name="Lindberg D.R."/>
            <person name="Seaver E.C."/>
            <person name="Weisblat D.A."/>
            <person name="Putnam N.H."/>
            <person name="Rokhsar D.S."/>
        </authorList>
    </citation>
    <scope>NUCLEOTIDE SEQUENCE [LARGE SCALE GENOMIC DNA]</scope>
</reference>
<dbReference type="CTD" id="20236033"/>
<sequence length="327" mass="37058">MPKEILVLDRAGCSLPVSRGRIQKALTETDDEDDDDDDDDLLDTAESRKLTKGKKLKAKKKEENLVQHIIDIGHAEDTDHSEDDTEGQRSNDQQEGSIGTEEIGESSNTQTNEVEPSVSIISDDIAPTMTDVEFEFRKKVEMPVTDKQLPKSLSRALLALARNQSFQKMPDKNFNVQDNILIQTCDIEAFLMPTPRRSGNSSFTTSSGNTAISSLFLSPETFREILKKQQKLYPFELNIDEQWEQFSENYDESYVEDLKYIYDFVHTHGVLGVPLFDLQEKMSKMVNYKNKLQTLVEANSNLTWQNCHEGDTISNRYTSTTPADTGP</sequence>
<evidence type="ECO:0000313" key="3">
    <source>
        <dbReference type="Proteomes" id="UP000030746"/>
    </source>
</evidence>
<dbReference type="Proteomes" id="UP000030746">
    <property type="component" value="Unassembled WGS sequence"/>
</dbReference>
<feature type="compositionally biased region" description="Low complexity" evidence="1">
    <location>
        <begin position="95"/>
        <end position="107"/>
    </location>
</feature>
<name>V4A364_LOTGI</name>
<evidence type="ECO:0000313" key="2">
    <source>
        <dbReference type="EMBL" id="ESO91157.1"/>
    </source>
</evidence>
<dbReference type="RefSeq" id="XP_009057863.1">
    <property type="nucleotide sequence ID" value="XM_009059615.1"/>
</dbReference>
<proteinExistence type="predicted"/>
<organism evidence="2 3">
    <name type="scientific">Lottia gigantea</name>
    <name type="common">Giant owl limpet</name>
    <dbReference type="NCBI Taxonomy" id="225164"/>
    <lineage>
        <taxon>Eukaryota</taxon>
        <taxon>Metazoa</taxon>
        <taxon>Spiralia</taxon>
        <taxon>Lophotrochozoa</taxon>
        <taxon>Mollusca</taxon>
        <taxon>Gastropoda</taxon>
        <taxon>Patellogastropoda</taxon>
        <taxon>Lottioidea</taxon>
        <taxon>Lottiidae</taxon>
        <taxon>Lottia</taxon>
    </lineage>
</organism>
<feature type="region of interest" description="Disordered" evidence="1">
    <location>
        <begin position="17"/>
        <end position="46"/>
    </location>
</feature>